<name>A0A2H5EX00_9RHOB</name>
<dbReference type="PROSITE" id="PS51186">
    <property type="entry name" value="GNAT"/>
    <property type="match status" value="2"/>
</dbReference>
<dbReference type="PANTHER" id="PTHR43792:SF1">
    <property type="entry name" value="N-ACETYLTRANSFERASE DOMAIN-CONTAINING PROTEIN"/>
    <property type="match status" value="1"/>
</dbReference>
<protein>
    <recommendedName>
        <fullName evidence="1">N-acetyltransferase domain-containing protein</fullName>
    </recommendedName>
</protein>
<keyword evidence="3" id="KW-1185">Reference proteome</keyword>
<accession>A0A2H5EX00</accession>
<dbReference type="PANTHER" id="PTHR43792">
    <property type="entry name" value="GNAT FAMILY, PUTATIVE (AFU_ORTHOLOGUE AFUA_3G00765)-RELATED-RELATED"/>
    <property type="match status" value="1"/>
</dbReference>
<dbReference type="Proteomes" id="UP000234530">
    <property type="component" value="Chromosome"/>
</dbReference>
<dbReference type="Pfam" id="PF13302">
    <property type="entry name" value="Acetyltransf_3"/>
    <property type="match status" value="2"/>
</dbReference>
<proteinExistence type="predicted"/>
<dbReference type="InterPro" id="IPR051531">
    <property type="entry name" value="N-acetyltransferase"/>
</dbReference>
<dbReference type="Gene3D" id="3.40.630.30">
    <property type="match status" value="2"/>
</dbReference>
<organism evidence="2 3">
    <name type="scientific">Paracoccus zhejiangensis</name>
    <dbReference type="NCBI Taxonomy" id="1077935"/>
    <lineage>
        <taxon>Bacteria</taxon>
        <taxon>Pseudomonadati</taxon>
        <taxon>Pseudomonadota</taxon>
        <taxon>Alphaproteobacteria</taxon>
        <taxon>Rhodobacterales</taxon>
        <taxon>Paracoccaceae</taxon>
        <taxon>Paracoccus</taxon>
    </lineage>
</organism>
<dbReference type="InterPro" id="IPR016181">
    <property type="entry name" value="Acyl_CoA_acyltransferase"/>
</dbReference>
<reference evidence="2 3" key="1">
    <citation type="journal article" date="2013" name="Antonie Van Leeuwenhoek">
        <title>Paracoccus zhejiangensis sp. nov., isolated from activated sludge in wastewater-treatment system.</title>
        <authorList>
            <person name="Wu Z.G."/>
            <person name="Zhang D.F."/>
            <person name="Liu Y.L."/>
            <person name="Wang F."/>
            <person name="Jiang X."/>
            <person name="Li C."/>
            <person name="Li S.P."/>
            <person name="Hong Q."/>
            <person name="Li W.J."/>
        </authorList>
    </citation>
    <scope>NUCLEOTIDE SEQUENCE [LARGE SCALE GENOMIC DNA]</scope>
    <source>
        <strain evidence="2 3">J6</strain>
    </source>
</reference>
<dbReference type="OrthoDB" id="9804153at2"/>
<evidence type="ECO:0000313" key="2">
    <source>
        <dbReference type="EMBL" id="AUH63820.1"/>
    </source>
</evidence>
<dbReference type="AlphaFoldDB" id="A0A2H5EX00"/>
<feature type="domain" description="N-acetyltransferase" evidence="1">
    <location>
        <begin position="5"/>
        <end position="144"/>
    </location>
</feature>
<evidence type="ECO:0000313" key="3">
    <source>
        <dbReference type="Proteomes" id="UP000234530"/>
    </source>
</evidence>
<dbReference type="InterPro" id="IPR000182">
    <property type="entry name" value="GNAT_dom"/>
</dbReference>
<dbReference type="RefSeq" id="WP_101751861.1">
    <property type="nucleotide sequence ID" value="NZ_CP025430.1"/>
</dbReference>
<sequence>MADGIVLDRLGEADAPLIAGALADLDTTQWLSSVPFPYGLADARRFIAEAGPDDHAIRVNGALAGGVRSGGDLGYWVLPAFRRQGVARRAAVLALTRSFAAGHQQVTASYLQGNTASAALLDELGFGDPHPGTVFSVRLGRDVPATRVVLTRAAFAARHGVSIDTGRLVINRAEPADLPALYDIATRPDVAQMLFIFRPGMKMVDFAPIFPAESLVPPYRLAIRHAGRVIGSIGVGRLDGKNAPPIYYFLSPDSWGQGFGREILQAFLAEIDARYAPPHLEAEVFTDNPASARMLEGVGFRRTGEVMLWSAGRGGKAPGWAYRRDRG</sequence>
<gene>
    <name evidence="2" type="ORF">CX676_06310</name>
</gene>
<dbReference type="KEGG" id="pzh:CX676_06310"/>
<dbReference type="GO" id="GO:0016747">
    <property type="term" value="F:acyltransferase activity, transferring groups other than amino-acyl groups"/>
    <property type="evidence" value="ECO:0007669"/>
    <property type="project" value="InterPro"/>
</dbReference>
<evidence type="ECO:0000259" key="1">
    <source>
        <dbReference type="PROSITE" id="PS51186"/>
    </source>
</evidence>
<dbReference type="SUPFAM" id="SSF55729">
    <property type="entry name" value="Acyl-CoA N-acyltransferases (Nat)"/>
    <property type="match status" value="2"/>
</dbReference>
<feature type="domain" description="N-acetyltransferase" evidence="1">
    <location>
        <begin position="168"/>
        <end position="325"/>
    </location>
</feature>
<dbReference type="EMBL" id="CP025430">
    <property type="protein sequence ID" value="AUH63820.1"/>
    <property type="molecule type" value="Genomic_DNA"/>
</dbReference>